<proteinExistence type="predicted"/>
<organism evidence="1 2">
    <name type="scientific">Boeremia exigua</name>
    <dbReference type="NCBI Taxonomy" id="749465"/>
    <lineage>
        <taxon>Eukaryota</taxon>
        <taxon>Fungi</taxon>
        <taxon>Dikarya</taxon>
        <taxon>Ascomycota</taxon>
        <taxon>Pezizomycotina</taxon>
        <taxon>Dothideomycetes</taxon>
        <taxon>Pleosporomycetidae</taxon>
        <taxon>Pleosporales</taxon>
        <taxon>Pleosporineae</taxon>
        <taxon>Didymellaceae</taxon>
        <taxon>Boeremia</taxon>
    </lineage>
</organism>
<dbReference type="Proteomes" id="UP001153331">
    <property type="component" value="Unassembled WGS sequence"/>
</dbReference>
<accession>A0ACC2I2G7</accession>
<sequence>MPISMQVAHKPISKPEVGVNNYQGFTPGKTEVLRKGDKPYNARPLESDIQIDHDVEIVVRDGCRLYVDIYRPADVPADEKLPAVISWSCYGKKYSALHMLPICVWNCCVPNEALSGLEKFEGLDPVVWCPRGYAIVSVDSRGTGDSDGSIPLMGSQDAEDCYDVIEAIAAMSWSNGKVGMAGNSALAIIQWHVASLRPPHLAAIAPWEGSGDIYREQFCRGGVFSMSNFDLITHFIIKTNNPGGGIEDMAEMYRRSPVSNEYWDDKRPDMKKIEVPVFISGSDFSSIHTMGAVRGWLEVPHDKKWIRWSSHQEWYELYCDPHADKELHNYFDKYLRGIDNDWEKMSRVRWSALQFGDREAIDGIEFSDFPIPQTQYKDFYLTGSGLVEQPSSTIEAISYDSEDAQSFADFTYKFPQKARLIGLPKAVLYMSAPSHDDMNVFVILRKRDQNGKLLMHLCFPFSAIPAAYKSIDDIPEKERASLNLHMGSVGVLRASHRAFDPARSIHEQFPFHAHDKEEKIQPGDVVKLEIGIWAMGVDFDEGESISVQVSGSFPSIAEYTAFSTPRPEMLSERRGKENPVEFDHITTPSRRSQVPISPPTHLLHGALPDRTSGSILYQHLLLPYPTWIFIELTAMSSGLKDKVMETKVERYEVVSDGETGIVKPVLEPAAMGTVTITDLNEIFLVPAPSADPRDPLNLPKFRKILFIVLVSIFSSLGLALVSGFGGLLTWYIPIYAAAGATYADITALMTYPSMFMGVGNLVCMPLALAVGRRPVYLLSLLILIGSSVWAAYARNYNEHLGARMLLGFAAGQSEALVPMMIQEIHFVHERSTFLMWQSATQTVLAAVYVICASPIAAAIGPSNWYVLGSGLCAATFVASIFWVPESRYDRSLTAYGQFSAEEGGELDGSRATAPHPVKLSERPALDTTNFLPRTMWSDMRLFVGKPDWMEGVYGFVNTFQVMLFPNVLWAFCLNGLTIGVNIAIGTTYGNIVHAPPYNWSDSSISYVNAGQIVVAFVALPLLGNGSDAIIKWRARRNGGVHEPENRLLLLWIPLLCGCLAATLYGLAAQDPGKYHWFVFVFANAAYYFAFVGANIAAITYLLDSYPARAGPILVVITALRGFVSFGTSYGVAKFIETDGYDGAFGTYAGLTALFGLLGIPVFLYGKKIRAFTGKWAMKKASGHPSMSH</sequence>
<name>A0ACC2I2G7_9PLEO</name>
<reference evidence="1" key="1">
    <citation type="submission" date="2022-11" db="EMBL/GenBank/DDBJ databases">
        <title>Genome Sequence of Boeremia exigua.</title>
        <authorList>
            <person name="Buettner E."/>
        </authorList>
    </citation>
    <scope>NUCLEOTIDE SEQUENCE</scope>
    <source>
        <strain evidence="1">CU02</strain>
    </source>
</reference>
<gene>
    <name evidence="1" type="ORF">OPT61_g7511</name>
</gene>
<comment type="caution">
    <text evidence="1">The sequence shown here is derived from an EMBL/GenBank/DDBJ whole genome shotgun (WGS) entry which is preliminary data.</text>
</comment>
<evidence type="ECO:0000313" key="1">
    <source>
        <dbReference type="EMBL" id="KAJ8109365.1"/>
    </source>
</evidence>
<protein>
    <submittedName>
        <fullName evidence="1">Uncharacterized protein</fullName>
    </submittedName>
</protein>
<dbReference type="EMBL" id="JAPHNI010000621">
    <property type="protein sequence ID" value="KAJ8109365.1"/>
    <property type="molecule type" value="Genomic_DNA"/>
</dbReference>
<evidence type="ECO:0000313" key="2">
    <source>
        <dbReference type="Proteomes" id="UP001153331"/>
    </source>
</evidence>
<keyword evidence="2" id="KW-1185">Reference proteome</keyword>